<dbReference type="Proteomes" id="UP000015104">
    <property type="component" value="Unassembled WGS sequence"/>
</dbReference>
<sequence>MLIIRQKIAVNYWLNCNLFGC</sequence>
<dbReference type="EMBL" id="CAEY01000840">
    <property type="status" value="NOT_ANNOTATED_CDS"/>
    <property type="molecule type" value="Genomic_DNA"/>
</dbReference>
<reference evidence="1" key="2">
    <citation type="submission" date="2015-06" db="UniProtKB">
        <authorList>
            <consortium name="EnsemblMetazoa"/>
        </authorList>
    </citation>
    <scope>IDENTIFICATION</scope>
</reference>
<evidence type="ECO:0000313" key="2">
    <source>
        <dbReference type="Proteomes" id="UP000015104"/>
    </source>
</evidence>
<keyword evidence="2" id="KW-1185">Reference proteome</keyword>
<organism evidence="1 2">
    <name type="scientific">Tetranychus urticae</name>
    <name type="common">Two-spotted spider mite</name>
    <dbReference type="NCBI Taxonomy" id="32264"/>
    <lineage>
        <taxon>Eukaryota</taxon>
        <taxon>Metazoa</taxon>
        <taxon>Ecdysozoa</taxon>
        <taxon>Arthropoda</taxon>
        <taxon>Chelicerata</taxon>
        <taxon>Arachnida</taxon>
        <taxon>Acari</taxon>
        <taxon>Acariformes</taxon>
        <taxon>Trombidiformes</taxon>
        <taxon>Prostigmata</taxon>
        <taxon>Eleutherengona</taxon>
        <taxon>Raphignathae</taxon>
        <taxon>Tetranychoidea</taxon>
        <taxon>Tetranychidae</taxon>
        <taxon>Tetranychus</taxon>
    </lineage>
</organism>
<protein>
    <submittedName>
        <fullName evidence="1">Uncharacterized protein</fullName>
    </submittedName>
</protein>
<name>T1JY37_TETUR</name>
<proteinExistence type="predicted"/>
<dbReference type="AlphaFoldDB" id="T1JY37"/>
<dbReference type="EnsemblMetazoa" id="tetur02g14210.1">
    <property type="protein sequence ID" value="tetur02g14210.1"/>
    <property type="gene ID" value="tetur02g14210"/>
</dbReference>
<accession>T1JY37</accession>
<reference evidence="2" key="1">
    <citation type="submission" date="2011-08" db="EMBL/GenBank/DDBJ databases">
        <authorList>
            <person name="Rombauts S."/>
        </authorList>
    </citation>
    <scope>NUCLEOTIDE SEQUENCE</scope>
    <source>
        <strain evidence="2">London</strain>
    </source>
</reference>
<dbReference type="HOGENOM" id="CLU_3427015_0_0_1"/>
<evidence type="ECO:0000313" key="1">
    <source>
        <dbReference type="EnsemblMetazoa" id="tetur02g14210.1"/>
    </source>
</evidence>